<reference evidence="2 3" key="1">
    <citation type="journal article" date="2019" name="Nat. Ecol. Evol.">
        <title>Megaphylogeny resolves global patterns of mushroom evolution.</title>
        <authorList>
            <person name="Varga T."/>
            <person name="Krizsan K."/>
            <person name="Foldi C."/>
            <person name="Dima B."/>
            <person name="Sanchez-Garcia M."/>
            <person name="Sanchez-Ramirez S."/>
            <person name="Szollosi G.J."/>
            <person name="Szarkandi J.G."/>
            <person name="Papp V."/>
            <person name="Albert L."/>
            <person name="Andreopoulos W."/>
            <person name="Angelini C."/>
            <person name="Antonin V."/>
            <person name="Barry K.W."/>
            <person name="Bougher N.L."/>
            <person name="Buchanan P."/>
            <person name="Buyck B."/>
            <person name="Bense V."/>
            <person name="Catcheside P."/>
            <person name="Chovatia M."/>
            <person name="Cooper J."/>
            <person name="Damon W."/>
            <person name="Desjardin D."/>
            <person name="Finy P."/>
            <person name="Geml J."/>
            <person name="Haridas S."/>
            <person name="Hughes K."/>
            <person name="Justo A."/>
            <person name="Karasinski D."/>
            <person name="Kautmanova I."/>
            <person name="Kiss B."/>
            <person name="Kocsube S."/>
            <person name="Kotiranta H."/>
            <person name="LaButti K.M."/>
            <person name="Lechner B.E."/>
            <person name="Liimatainen K."/>
            <person name="Lipzen A."/>
            <person name="Lukacs Z."/>
            <person name="Mihaltcheva S."/>
            <person name="Morgado L.N."/>
            <person name="Niskanen T."/>
            <person name="Noordeloos M.E."/>
            <person name="Ohm R.A."/>
            <person name="Ortiz-Santana B."/>
            <person name="Ovrebo C."/>
            <person name="Racz N."/>
            <person name="Riley R."/>
            <person name="Savchenko A."/>
            <person name="Shiryaev A."/>
            <person name="Soop K."/>
            <person name="Spirin V."/>
            <person name="Szebenyi C."/>
            <person name="Tomsovsky M."/>
            <person name="Tulloss R.E."/>
            <person name="Uehling J."/>
            <person name="Grigoriev I.V."/>
            <person name="Vagvolgyi C."/>
            <person name="Papp T."/>
            <person name="Martin F.M."/>
            <person name="Miettinen O."/>
            <person name="Hibbett D.S."/>
            <person name="Nagy L.G."/>
        </authorList>
    </citation>
    <scope>NUCLEOTIDE SEQUENCE [LARGE SCALE GENOMIC DNA]</scope>
    <source>
        <strain evidence="2 3">CBS 962.96</strain>
    </source>
</reference>
<keyword evidence="3" id="KW-1185">Reference proteome</keyword>
<evidence type="ECO:0000313" key="2">
    <source>
        <dbReference type="EMBL" id="THU99511.1"/>
    </source>
</evidence>
<proteinExistence type="predicted"/>
<dbReference type="AlphaFoldDB" id="A0A4S8MB88"/>
<sequence>LKLKGWKRLLKGLSGMMKRQVGKTEKVYEDRIKAELDKAGIAEMGLEGALRLSQELEQRVKGLQEEVKVGDSEMCRELTERISELEGEIQKLEERAGTLGARYKGRGFGKLLFNDSEKAFVDSLMGVSQAMYEQDIVDKDNELRRVRISIFGLGPDCRNLSIC</sequence>
<gene>
    <name evidence="2" type="ORF">K435DRAFT_776957</name>
</gene>
<feature type="non-terminal residue" evidence="2">
    <location>
        <position position="1"/>
    </location>
</feature>
<organism evidence="2 3">
    <name type="scientific">Dendrothele bispora (strain CBS 962.96)</name>
    <dbReference type="NCBI Taxonomy" id="1314807"/>
    <lineage>
        <taxon>Eukaryota</taxon>
        <taxon>Fungi</taxon>
        <taxon>Dikarya</taxon>
        <taxon>Basidiomycota</taxon>
        <taxon>Agaricomycotina</taxon>
        <taxon>Agaricomycetes</taxon>
        <taxon>Agaricomycetidae</taxon>
        <taxon>Agaricales</taxon>
        <taxon>Agaricales incertae sedis</taxon>
        <taxon>Dendrothele</taxon>
    </lineage>
</organism>
<evidence type="ECO:0000313" key="3">
    <source>
        <dbReference type="Proteomes" id="UP000297245"/>
    </source>
</evidence>
<protein>
    <submittedName>
        <fullName evidence="2">Uncharacterized protein</fullName>
    </submittedName>
</protein>
<name>A0A4S8MB88_DENBC</name>
<keyword evidence="1" id="KW-0175">Coiled coil</keyword>
<feature type="coiled-coil region" evidence="1">
    <location>
        <begin position="46"/>
        <end position="102"/>
    </location>
</feature>
<evidence type="ECO:0000256" key="1">
    <source>
        <dbReference type="SAM" id="Coils"/>
    </source>
</evidence>
<dbReference type="Proteomes" id="UP000297245">
    <property type="component" value="Unassembled WGS sequence"/>
</dbReference>
<dbReference type="OrthoDB" id="3246510at2759"/>
<accession>A0A4S8MB88</accession>
<dbReference type="EMBL" id="ML179118">
    <property type="protein sequence ID" value="THU99511.1"/>
    <property type="molecule type" value="Genomic_DNA"/>
</dbReference>